<accession>A0A8J6Z9G6</accession>
<evidence type="ECO:0000313" key="2">
    <source>
        <dbReference type="EMBL" id="MBE3638456.1"/>
    </source>
</evidence>
<evidence type="ECO:0000313" key="3">
    <source>
        <dbReference type="Proteomes" id="UP000609121"/>
    </source>
</evidence>
<dbReference type="PANTHER" id="PTHR38591">
    <property type="entry name" value="HYDROLASE"/>
    <property type="match status" value="1"/>
</dbReference>
<feature type="domain" description="AttH" evidence="1">
    <location>
        <begin position="60"/>
        <end position="230"/>
    </location>
</feature>
<dbReference type="Proteomes" id="UP000609121">
    <property type="component" value="Unassembled WGS sequence"/>
</dbReference>
<dbReference type="RefSeq" id="WP_193182061.1">
    <property type="nucleotide sequence ID" value="NZ_JACVXA010000023.1"/>
</dbReference>
<dbReference type="SUPFAM" id="SSF159245">
    <property type="entry name" value="AttH-like"/>
    <property type="match status" value="1"/>
</dbReference>
<dbReference type="AlphaFoldDB" id="A0A8J6Z9G6"/>
<dbReference type="PANTHER" id="PTHR38591:SF1">
    <property type="entry name" value="BLL1000 PROTEIN"/>
    <property type="match status" value="1"/>
</dbReference>
<sequence length="355" mass="38803">MPAELARRRVLALLAASAATPVRGQGFAGLGQEAGGFAMPRPDPAFRFPRDHGPHPQFRIEWWYVTANLKTAAGADRGIQWTLFRSALAPQERPGWASPQIWFAHAAMTGPEAHLVAERRARGGIGQAGVTPAPFAAWIDDWQMTGHPGADALDRLSLRAAGRDWSYELSLAAAGPLVLHGQGGYSLKHPRGQASYYYSQPGYRVTGRLGWPGGAEEVTGLAWLDREWSSQPLDADQTGWDWFSLHLDGGDRLMVYRLRDGGAGHVPGTWISPDGRAEAIADGAIELAPLDWTRIGERRLPTSWRIRIPSRGLQIETRPVNAHAWMGTGIPYWEGPVRVTGSRSGIGYLEMTGHD</sequence>
<keyword evidence="3" id="KW-1185">Reference proteome</keyword>
<name>A0A8J6Z9G6_9RHOB</name>
<dbReference type="Pfam" id="PF07143">
    <property type="entry name" value="CrtC"/>
    <property type="match status" value="1"/>
</dbReference>
<dbReference type="EMBL" id="JACVXA010000023">
    <property type="protein sequence ID" value="MBE3638456.1"/>
    <property type="molecule type" value="Genomic_DNA"/>
</dbReference>
<reference evidence="2" key="1">
    <citation type="submission" date="2020-09" db="EMBL/GenBank/DDBJ databases">
        <title>A novel bacterium of genus Mangrovicoccus, isolated from South China Sea.</title>
        <authorList>
            <person name="Huang H."/>
            <person name="Mo K."/>
            <person name="Hu Y."/>
        </authorList>
    </citation>
    <scope>NUCLEOTIDE SEQUENCE</scope>
    <source>
        <strain evidence="2">HB182678</strain>
    </source>
</reference>
<comment type="caution">
    <text evidence="2">The sequence shown here is derived from an EMBL/GenBank/DDBJ whole genome shotgun (WGS) entry which is preliminary data.</text>
</comment>
<dbReference type="InterPro" id="IPR023374">
    <property type="entry name" value="AttH-like_dom_sf"/>
</dbReference>
<protein>
    <submittedName>
        <fullName evidence="2">Iron ABC transporter permease</fullName>
    </submittedName>
</protein>
<dbReference type="InterPro" id="IPR010791">
    <property type="entry name" value="AttH_dom"/>
</dbReference>
<organism evidence="2 3">
    <name type="scientific">Mangrovicoccus algicola</name>
    <dbReference type="NCBI Taxonomy" id="2771008"/>
    <lineage>
        <taxon>Bacteria</taxon>
        <taxon>Pseudomonadati</taxon>
        <taxon>Pseudomonadota</taxon>
        <taxon>Alphaproteobacteria</taxon>
        <taxon>Rhodobacterales</taxon>
        <taxon>Paracoccaceae</taxon>
        <taxon>Mangrovicoccus</taxon>
    </lineage>
</organism>
<dbReference type="Gene3D" id="2.40.370.10">
    <property type="entry name" value="AttH-like domain"/>
    <property type="match status" value="2"/>
</dbReference>
<dbReference type="Pfam" id="PF17186">
    <property type="entry name" value="Lipocalin_9"/>
    <property type="match status" value="1"/>
</dbReference>
<gene>
    <name evidence="2" type="ORF">ICN82_09605</name>
</gene>
<evidence type="ECO:0000259" key="1">
    <source>
        <dbReference type="Pfam" id="PF07143"/>
    </source>
</evidence>
<proteinExistence type="predicted"/>